<reference evidence="1 2" key="1">
    <citation type="submission" date="2011-02" db="EMBL/GenBank/DDBJ databases">
        <authorList>
            <person name="Muzny D."/>
            <person name="Qin X."/>
            <person name="Deng J."/>
            <person name="Jiang H."/>
            <person name="Liu Y."/>
            <person name="Qu J."/>
            <person name="Song X.-Z."/>
            <person name="Zhang L."/>
            <person name="Thornton R."/>
            <person name="Coyle M."/>
            <person name="Francisco L."/>
            <person name="Jackson L."/>
            <person name="Javaid M."/>
            <person name="Korchina V."/>
            <person name="Kovar C."/>
            <person name="Mata R."/>
            <person name="Mathew T."/>
            <person name="Ngo R."/>
            <person name="Nguyen L."/>
            <person name="Nguyen N."/>
            <person name="Okwuonu G."/>
            <person name="Ongeri F."/>
            <person name="Pham C."/>
            <person name="Simmons D."/>
            <person name="Wilczek-Boney K."/>
            <person name="Hale W."/>
            <person name="Jakkamsetti A."/>
            <person name="Pham P."/>
            <person name="Ruth R."/>
            <person name="San Lucas F."/>
            <person name="Warren J."/>
            <person name="Zhang J."/>
            <person name="Zhao Z."/>
            <person name="Zhou C."/>
            <person name="Zhu D."/>
            <person name="Lee S."/>
            <person name="Bess C."/>
            <person name="Blankenburg K."/>
            <person name="Forbes L."/>
            <person name="Fu Q."/>
            <person name="Gubbala S."/>
            <person name="Hirani K."/>
            <person name="Jayaseelan J.C."/>
            <person name="Lara F."/>
            <person name="Munidasa M."/>
            <person name="Palculict T."/>
            <person name="Patil S."/>
            <person name="Pu L.-L."/>
            <person name="Saada N."/>
            <person name="Tang L."/>
            <person name="Weissenberger G."/>
            <person name="Zhu Y."/>
            <person name="Hemphill L."/>
            <person name="Shang Y."/>
            <person name="Youmans B."/>
            <person name="Ayvaz T."/>
            <person name="Ross M."/>
            <person name="Santibanez J."/>
            <person name="Aqrawi P."/>
            <person name="Gross S."/>
            <person name="Joshi V."/>
            <person name="Fowler G."/>
            <person name="Nazareth L."/>
            <person name="Reid J."/>
            <person name="Worley K."/>
            <person name="Petrosino J."/>
            <person name="Highlander S."/>
            <person name="Gibbs R."/>
        </authorList>
    </citation>
    <scope>NUCLEOTIDE SEQUENCE [LARGE SCALE GENOMIC DNA]</scope>
    <source>
        <strain evidence="1 2">SK160</strain>
    </source>
</reference>
<evidence type="ECO:0000313" key="2">
    <source>
        <dbReference type="Proteomes" id="UP000004562"/>
    </source>
</evidence>
<organism evidence="1 2">
    <name type="scientific">Streptococcus sanguinis SK160</name>
    <dbReference type="NCBI Taxonomy" id="888812"/>
    <lineage>
        <taxon>Bacteria</taxon>
        <taxon>Bacillati</taxon>
        <taxon>Bacillota</taxon>
        <taxon>Bacilli</taxon>
        <taxon>Lactobacillales</taxon>
        <taxon>Streptococcaceae</taxon>
        <taxon>Streptococcus</taxon>
    </lineage>
</organism>
<dbReference type="AlphaFoldDB" id="F0IV44"/>
<gene>
    <name evidence="1" type="ORF">HMPREF9384_1706</name>
</gene>
<dbReference type="HOGENOM" id="CLU_3240406_0_0_9"/>
<protein>
    <submittedName>
        <fullName evidence="1">Uncharacterized protein</fullName>
    </submittedName>
</protein>
<proteinExistence type="predicted"/>
<accession>F0IV44</accession>
<sequence length="43" mass="5054">MTKLATKELDSEGSILKKSIKIMNKVNTMGAYKPWKLFFRQFM</sequence>
<evidence type="ECO:0000313" key="1">
    <source>
        <dbReference type="EMBL" id="EGD38449.1"/>
    </source>
</evidence>
<dbReference type="EMBL" id="AEXZ01000010">
    <property type="protein sequence ID" value="EGD38449.1"/>
    <property type="molecule type" value="Genomic_DNA"/>
</dbReference>
<dbReference type="Proteomes" id="UP000004562">
    <property type="component" value="Unassembled WGS sequence"/>
</dbReference>
<name>F0IV44_STRSA</name>
<comment type="caution">
    <text evidence="1">The sequence shown here is derived from an EMBL/GenBank/DDBJ whole genome shotgun (WGS) entry which is preliminary data.</text>
</comment>